<dbReference type="AlphaFoldDB" id="A0A4U0V7T8"/>
<proteinExistence type="predicted"/>
<dbReference type="OrthoDB" id="373498at2759"/>
<evidence type="ECO:0000313" key="2">
    <source>
        <dbReference type="Proteomes" id="UP000310066"/>
    </source>
</evidence>
<sequence length="221" mass="24661">MATGTRHKHTFIVEHLDPELEQWQALEYKCIHRECKDSGADFTLSGVANASEVRTQLGLPSDAVQKQSVEDLYSSPEARRRVCLLDPKGERDISPEDGELFDVFLFGGILGDEPPRDRTGELRNKGFVGRRLGPEQMTTDTAARVTRIVVQENKRLDEIQFVDRPDIELPGTANGDGLGHPNESVSMPFKYVKGEDGKPVMPEGMLRLLVDDMDKGIDDLL</sequence>
<dbReference type="Pfam" id="PF04252">
    <property type="entry name" value="SFM1-like"/>
    <property type="match status" value="1"/>
</dbReference>
<dbReference type="CDD" id="cd18090">
    <property type="entry name" value="Arginine_MT_Sfm1"/>
    <property type="match status" value="1"/>
</dbReference>
<dbReference type="PANTHER" id="PTHR35517">
    <property type="entry name" value="PROTEIN ARGININE N-METHYLTRANSFERASE SFM1"/>
    <property type="match status" value="1"/>
</dbReference>
<accession>A0A4U0V7T8</accession>
<evidence type="ECO:0008006" key="3">
    <source>
        <dbReference type="Google" id="ProtNLM"/>
    </source>
</evidence>
<protein>
    <recommendedName>
        <fullName evidence="3">Carboxypeptidase D</fullName>
    </recommendedName>
</protein>
<reference evidence="1 2" key="1">
    <citation type="submission" date="2017-03" db="EMBL/GenBank/DDBJ databases">
        <title>Genomes of endolithic fungi from Antarctica.</title>
        <authorList>
            <person name="Coleine C."/>
            <person name="Masonjones S."/>
            <person name="Stajich J.E."/>
        </authorList>
    </citation>
    <scope>NUCLEOTIDE SEQUENCE [LARGE SCALE GENOMIC DNA]</scope>
    <source>
        <strain evidence="1 2">CCFEE 5311</strain>
    </source>
</reference>
<name>A0A4U0V7T8_9PEZI</name>
<gene>
    <name evidence="1" type="ORF">B0A54_03189</name>
</gene>
<evidence type="ECO:0000313" key="1">
    <source>
        <dbReference type="EMBL" id="TKA44898.1"/>
    </source>
</evidence>
<dbReference type="STRING" id="329885.A0A4U0V7T8"/>
<dbReference type="Proteomes" id="UP000310066">
    <property type="component" value="Unassembled WGS sequence"/>
</dbReference>
<organism evidence="1 2">
    <name type="scientific">Friedmanniomyces endolithicus</name>
    <dbReference type="NCBI Taxonomy" id="329885"/>
    <lineage>
        <taxon>Eukaryota</taxon>
        <taxon>Fungi</taxon>
        <taxon>Dikarya</taxon>
        <taxon>Ascomycota</taxon>
        <taxon>Pezizomycotina</taxon>
        <taxon>Dothideomycetes</taxon>
        <taxon>Dothideomycetidae</taxon>
        <taxon>Mycosphaerellales</taxon>
        <taxon>Teratosphaeriaceae</taxon>
        <taxon>Friedmanniomyces</taxon>
    </lineage>
</organism>
<dbReference type="InterPro" id="IPR007364">
    <property type="entry name" value="SFM1-like"/>
</dbReference>
<dbReference type="PANTHER" id="PTHR35517:SF1">
    <property type="entry name" value="PROTEIN ARGININE N-METHYLTRANSFERASE SFM1"/>
    <property type="match status" value="1"/>
</dbReference>
<dbReference type="GO" id="GO:0035241">
    <property type="term" value="F:protein-arginine omega-N monomethyltransferase activity"/>
    <property type="evidence" value="ECO:0007669"/>
    <property type="project" value="TreeGrafter"/>
</dbReference>
<dbReference type="EMBL" id="NAJP01000013">
    <property type="protein sequence ID" value="TKA44898.1"/>
    <property type="molecule type" value="Genomic_DNA"/>
</dbReference>
<comment type="caution">
    <text evidence="1">The sequence shown here is derived from an EMBL/GenBank/DDBJ whole genome shotgun (WGS) entry which is preliminary data.</text>
</comment>